<keyword evidence="1" id="KW-0812">Transmembrane</keyword>
<gene>
    <name evidence="2" type="ORF">LTWDN19_09230</name>
</gene>
<name>A0ABN6GHW2_LATCU</name>
<evidence type="ECO:0000313" key="2">
    <source>
        <dbReference type="EMBL" id="BCX30356.1"/>
    </source>
</evidence>
<keyword evidence="3" id="KW-1185">Reference proteome</keyword>
<feature type="transmembrane region" description="Helical" evidence="1">
    <location>
        <begin position="29"/>
        <end position="48"/>
    </location>
</feature>
<feature type="transmembrane region" description="Helical" evidence="1">
    <location>
        <begin position="68"/>
        <end position="89"/>
    </location>
</feature>
<dbReference type="InterPro" id="IPR051088">
    <property type="entry name" value="PTS_Sugar-EIIC/EIIB"/>
</dbReference>
<sequence>MQKKLEQILMPVTIKLGNNVVLRSLRDGFLIITPLIIVTSIFLLIGNLPIPGWTEFWSGILGPHWTEWFSAVSNSVFSFTGLLVLGYPMPMVKTEGYKRFIPVQLLLFHS</sequence>
<dbReference type="Proteomes" id="UP000825100">
    <property type="component" value="Chromosome"/>
</dbReference>
<dbReference type="PANTHER" id="PTHR33989:SF4">
    <property type="entry name" value="PTS SYSTEM N,N'-DIACETYLCHITOBIOSE-SPECIFIC EIIC COMPONENT"/>
    <property type="match status" value="1"/>
</dbReference>
<proteinExistence type="predicted"/>
<keyword evidence="1" id="KW-0472">Membrane</keyword>
<protein>
    <submittedName>
        <fullName evidence="2">Uncharacterized protein</fullName>
    </submittedName>
</protein>
<accession>A0ABN6GHW2</accession>
<dbReference type="EMBL" id="AP024685">
    <property type="protein sequence ID" value="BCX30356.1"/>
    <property type="molecule type" value="Genomic_DNA"/>
</dbReference>
<keyword evidence="1" id="KW-1133">Transmembrane helix</keyword>
<evidence type="ECO:0000313" key="3">
    <source>
        <dbReference type="Proteomes" id="UP000825100"/>
    </source>
</evidence>
<organism evidence="2 3">
    <name type="scientific">Latilactobacillus curvatus</name>
    <name type="common">Lactobacillus curvatus</name>
    <dbReference type="NCBI Taxonomy" id="28038"/>
    <lineage>
        <taxon>Bacteria</taxon>
        <taxon>Bacillati</taxon>
        <taxon>Bacillota</taxon>
        <taxon>Bacilli</taxon>
        <taxon>Lactobacillales</taxon>
        <taxon>Lactobacillaceae</taxon>
        <taxon>Latilactobacillus</taxon>
    </lineage>
</organism>
<reference evidence="2 3" key="1">
    <citation type="submission" date="2021-05" db="EMBL/GenBank/DDBJ databases">
        <title>Complete Genome Sequence of Latilactobacillus sp. Strain WDN19, a High D-Aspartate-producing Lactic Acid Bacterium Isolated from a Japanese Pickle.</title>
        <authorList>
            <person name="Kajitani K."/>
            <person name="Takahashi S."/>
        </authorList>
    </citation>
    <scope>NUCLEOTIDE SEQUENCE [LARGE SCALE GENOMIC DNA]</scope>
    <source>
        <strain evidence="2 3">WDN19</strain>
    </source>
</reference>
<dbReference type="PANTHER" id="PTHR33989">
    <property type="match status" value="1"/>
</dbReference>
<evidence type="ECO:0000256" key="1">
    <source>
        <dbReference type="SAM" id="Phobius"/>
    </source>
</evidence>